<proteinExistence type="predicted"/>
<keyword evidence="2" id="KW-1185">Reference proteome</keyword>
<name>A0A017TEW2_9BACT</name>
<dbReference type="Proteomes" id="UP000019678">
    <property type="component" value="Unassembled WGS sequence"/>
</dbReference>
<organism evidence="1 2">
    <name type="scientific">Chondromyces apiculatus DSM 436</name>
    <dbReference type="NCBI Taxonomy" id="1192034"/>
    <lineage>
        <taxon>Bacteria</taxon>
        <taxon>Pseudomonadati</taxon>
        <taxon>Myxococcota</taxon>
        <taxon>Polyangia</taxon>
        <taxon>Polyangiales</taxon>
        <taxon>Polyangiaceae</taxon>
        <taxon>Chondromyces</taxon>
    </lineage>
</organism>
<gene>
    <name evidence="1" type="ORF">CAP_6806</name>
</gene>
<dbReference type="AlphaFoldDB" id="A0A017TEW2"/>
<reference evidence="1 2" key="1">
    <citation type="submission" date="2013-05" db="EMBL/GenBank/DDBJ databases">
        <title>Genome assembly of Chondromyces apiculatus DSM 436.</title>
        <authorList>
            <person name="Sharma G."/>
            <person name="Khatri I."/>
            <person name="Kaur C."/>
            <person name="Mayilraj S."/>
            <person name="Subramanian S."/>
        </authorList>
    </citation>
    <scope>NUCLEOTIDE SEQUENCE [LARGE SCALE GENOMIC DNA]</scope>
    <source>
        <strain evidence="1 2">DSM 436</strain>
    </source>
</reference>
<dbReference type="EMBL" id="ASRX01000006">
    <property type="protein sequence ID" value="EYF07784.1"/>
    <property type="molecule type" value="Genomic_DNA"/>
</dbReference>
<evidence type="ECO:0000313" key="2">
    <source>
        <dbReference type="Proteomes" id="UP000019678"/>
    </source>
</evidence>
<sequence length="43" mass="5116">MRRVIPSLTDPVRPERFAAPDHRKIVRVDENELRVDMKFAPRT</sequence>
<dbReference type="STRING" id="1192034.CAP_6806"/>
<accession>A0A017TEW2</accession>
<protein>
    <submittedName>
        <fullName evidence="1">Uncharacterized protein</fullName>
    </submittedName>
</protein>
<evidence type="ECO:0000313" key="1">
    <source>
        <dbReference type="EMBL" id="EYF07784.1"/>
    </source>
</evidence>
<comment type="caution">
    <text evidence="1">The sequence shown here is derived from an EMBL/GenBank/DDBJ whole genome shotgun (WGS) entry which is preliminary data.</text>
</comment>